<dbReference type="AlphaFoldDB" id="A0A1G6JUC6"/>
<evidence type="ECO:0000313" key="1">
    <source>
        <dbReference type="EMBL" id="SDC22307.1"/>
    </source>
</evidence>
<sequence length="298" mass="36206">MFGLFKKKQPQKIEPPQNWQQAYDRRIKRDLEYMKKSLVEKQSNYIEDMMSSRKPDMNITNYIMDALTFAFTRHHFDLQQAYLECAIRRAELVLDRQHPNWHNQHWPQDLQPLYYSSIAILHAYSTAWYHNKEIDTAVLNQHSKILFEYCLNPDYTEWDDDYNQSWYLIAVWDLVIAGDLDTAAQAIAVKKRFKWVKRFYEWTKALIDHLQQQDLSQDELKTFFDEPFDVIKGYRWMLDDKYDYKKGYDRADLWFVSTDMDLIRLRLAVLRWKYIEQKEVEDNWTQVLQQIGDDEIVP</sequence>
<protein>
    <recommendedName>
        <fullName evidence="3">Immunity protein 49</fullName>
    </recommendedName>
</protein>
<name>A0A1G6JUC6_9GAMM</name>
<dbReference type="OrthoDB" id="6719155at2"/>
<dbReference type="STRING" id="1219383.SAMN05421733_11274"/>
<gene>
    <name evidence="1" type="ORF">SAMN05421733_11274</name>
</gene>
<proteinExistence type="predicted"/>
<keyword evidence="2" id="KW-1185">Reference proteome</keyword>
<reference evidence="2" key="1">
    <citation type="submission" date="2016-09" db="EMBL/GenBank/DDBJ databases">
        <authorList>
            <person name="Varghese N."/>
            <person name="Submissions S."/>
        </authorList>
    </citation>
    <scope>NUCLEOTIDE SEQUENCE [LARGE SCALE GENOMIC DNA]</scope>
    <source>
        <strain evidence="2">ANC 4422</strain>
    </source>
</reference>
<evidence type="ECO:0000313" key="2">
    <source>
        <dbReference type="Proteomes" id="UP000242501"/>
    </source>
</evidence>
<accession>A0A1G6JUC6</accession>
<dbReference type="Proteomes" id="UP000242501">
    <property type="component" value="Unassembled WGS sequence"/>
</dbReference>
<dbReference type="RefSeq" id="WP_092749788.1">
    <property type="nucleotide sequence ID" value="NZ_FMYL01000012.1"/>
</dbReference>
<dbReference type="EMBL" id="FMYL01000012">
    <property type="protein sequence ID" value="SDC22307.1"/>
    <property type="molecule type" value="Genomic_DNA"/>
</dbReference>
<evidence type="ECO:0008006" key="3">
    <source>
        <dbReference type="Google" id="ProtNLM"/>
    </source>
</evidence>
<organism evidence="1 2">
    <name type="scientific">Acinetobacter boissieri</name>
    <dbReference type="NCBI Taxonomy" id="1219383"/>
    <lineage>
        <taxon>Bacteria</taxon>
        <taxon>Pseudomonadati</taxon>
        <taxon>Pseudomonadota</taxon>
        <taxon>Gammaproteobacteria</taxon>
        <taxon>Moraxellales</taxon>
        <taxon>Moraxellaceae</taxon>
        <taxon>Acinetobacter</taxon>
    </lineage>
</organism>